<dbReference type="eggNOG" id="COG0457">
    <property type="taxonomic scope" value="Bacteria"/>
</dbReference>
<dbReference type="GO" id="GO:0003677">
    <property type="term" value="F:DNA binding"/>
    <property type="evidence" value="ECO:0007669"/>
    <property type="project" value="InterPro"/>
</dbReference>
<keyword evidence="4" id="KW-0802">TPR repeat</keyword>
<dbReference type="Pfam" id="PF13181">
    <property type="entry name" value="TPR_8"/>
    <property type="match status" value="1"/>
</dbReference>
<dbReference type="CDD" id="cd00093">
    <property type="entry name" value="HTH_XRE"/>
    <property type="match status" value="1"/>
</dbReference>
<comment type="similarity">
    <text evidence="5">Belongs to the Rap family.</text>
</comment>
<evidence type="ECO:0000256" key="3">
    <source>
        <dbReference type="ARBA" id="ARBA00022737"/>
    </source>
</evidence>
<dbReference type="Gene3D" id="1.25.40.10">
    <property type="entry name" value="Tetratricopeptide repeat domain"/>
    <property type="match status" value="3"/>
</dbReference>
<dbReference type="InterPro" id="IPR001387">
    <property type="entry name" value="Cro/C1-type_HTH"/>
</dbReference>
<dbReference type="RefSeq" id="WP_038085599.1">
    <property type="nucleotide sequence ID" value="NZ_JMIR01000006.1"/>
</dbReference>
<dbReference type="EMBL" id="JMIR01000006">
    <property type="protein sequence ID" value="KEO84044.1"/>
    <property type="molecule type" value="Genomic_DNA"/>
</dbReference>
<dbReference type="InterPro" id="IPR010982">
    <property type="entry name" value="Lambda_DNA-bd_dom_sf"/>
</dbReference>
<evidence type="ECO:0000256" key="1">
    <source>
        <dbReference type="ARBA" id="ARBA00004496"/>
    </source>
</evidence>
<gene>
    <name evidence="7" type="ORF">EL26_06155</name>
</gene>
<dbReference type="AlphaFoldDB" id="A0A074LSE8"/>
<dbReference type="SUPFAM" id="SSF48452">
    <property type="entry name" value="TPR-like"/>
    <property type="match status" value="2"/>
</dbReference>
<evidence type="ECO:0000259" key="6">
    <source>
        <dbReference type="PROSITE" id="PS50943"/>
    </source>
</evidence>
<comment type="caution">
    <text evidence="7">The sequence shown here is derived from an EMBL/GenBank/DDBJ whole genome shotgun (WGS) entry which is preliminary data.</text>
</comment>
<dbReference type="InterPro" id="IPR019734">
    <property type="entry name" value="TPR_rpt"/>
</dbReference>
<dbReference type="SMART" id="SM00028">
    <property type="entry name" value="TPR"/>
    <property type="match status" value="6"/>
</dbReference>
<name>A0A074LSE8_9BACL</name>
<dbReference type="PANTHER" id="PTHR46630:SF1">
    <property type="entry name" value="TETRATRICOPEPTIDE REPEAT PROTEIN 29"/>
    <property type="match status" value="1"/>
</dbReference>
<dbReference type="SMART" id="SM00530">
    <property type="entry name" value="HTH_XRE"/>
    <property type="match status" value="1"/>
</dbReference>
<dbReference type="Proteomes" id="UP000027931">
    <property type="component" value="Unassembled WGS sequence"/>
</dbReference>
<dbReference type="Gene3D" id="1.10.260.40">
    <property type="entry name" value="lambda repressor-like DNA-binding domains"/>
    <property type="match status" value="1"/>
</dbReference>
<dbReference type="PROSITE" id="PS50943">
    <property type="entry name" value="HTH_CROC1"/>
    <property type="match status" value="1"/>
</dbReference>
<comment type="subcellular location">
    <subcellularLocation>
        <location evidence="1">Cytoplasm</location>
    </subcellularLocation>
</comment>
<organism evidence="7 8">
    <name type="scientific">Tumebacillus flagellatus</name>
    <dbReference type="NCBI Taxonomy" id="1157490"/>
    <lineage>
        <taxon>Bacteria</taxon>
        <taxon>Bacillati</taxon>
        <taxon>Bacillota</taxon>
        <taxon>Bacilli</taxon>
        <taxon>Bacillales</taxon>
        <taxon>Alicyclobacillaceae</taxon>
        <taxon>Tumebacillus</taxon>
    </lineage>
</organism>
<keyword evidence="8" id="KW-1185">Reference proteome</keyword>
<evidence type="ECO:0000256" key="2">
    <source>
        <dbReference type="ARBA" id="ARBA00022490"/>
    </source>
</evidence>
<accession>A0A074LSE8</accession>
<feature type="domain" description="HTH cro/C1-type" evidence="6">
    <location>
        <begin position="10"/>
        <end position="63"/>
    </location>
</feature>
<dbReference type="Pfam" id="PF13432">
    <property type="entry name" value="TPR_16"/>
    <property type="match status" value="1"/>
</dbReference>
<dbReference type="Pfam" id="PF13374">
    <property type="entry name" value="TPR_10"/>
    <property type="match status" value="1"/>
</dbReference>
<reference evidence="7 8" key="1">
    <citation type="journal article" date="2013" name="Int. J. Syst. Evol. Microbiol.">
        <title>Tumebacillus flagellatus sp. nov., an alpha-amylase/pullulanase-producing bacterium isolated from cassava wastewater.</title>
        <authorList>
            <person name="Wang Q."/>
            <person name="Xie N."/>
            <person name="Qin Y."/>
            <person name="Shen N."/>
            <person name="Zhu J."/>
            <person name="Mi H."/>
            <person name="Huang R."/>
        </authorList>
    </citation>
    <scope>NUCLEOTIDE SEQUENCE [LARGE SCALE GENOMIC DNA]</scope>
    <source>
        <strain evidence="7 8">GST4</strain>
    </source>
</reference>
<proteinExistence type="inferred from homology"/>
<dbReference type="eggNOG" id="COG1396">
    <property type="taxonomic scope" value="Bacteria"/>
</dbReference>
<evidence type="ECO:0000313" key="8">
    <source>
        <dbReference type="Proteomes" id="UP000027931"/>
    </source>
</evidence>
<dbReference type="SUPFAM" id="SSF47413">
    <property type="entry name" value="lambda repressor-like DNA-binding domains"/>
    <property type="match status" value="1"/>
</dbReference>
<sequence>MNNMSLGQRIRQARKEQGLTQNELAQGIVTSSMICQIENGKAFPSYQVLQSLAERLNKPIEFFVSDTDANKRQRSSYTLAKALMASDSYEKAYSLLKTLQESHGTEQDEFQMTLSECCQRLGKFEEASEPLDKLLTHAMHSGDISRQVTILQRLGDIAEQSGQYQLALYHWHKAYDLFNKGELDPAIKSRLLTAIGNTYHKLGYLEESLRFLQEAYESRESFLTLEEVGQMYLNLSLSYRDNNDYKQAAYFSEQAYIIFRSLTNMKLATDVKRSLGVLHGKQGQTMEALAILEECMDLYQRDGDLYNLGLTELEMAQLLQGNGDIEAAIERLHAALDKFSQNELETARAHHLLADMYRHKQDLPTAIQHLNNSLHLYQKQGQSVGLIEAMSLSVKLYEEFRQSKYGEPITA</sequence>
<keyword evidence="3" id="KW-0677">Repeat</keyword>
<evidence type="ECO:0000256" key="4">
    <source>
        <dbReference type="ARBA" id="ARBA00022803"/>
    </source>
</evidence>
<dbReference type="OrthoDB" id="2470999at2"/>
<dbReference type="GO" id="GO:0005737">
    <property type="term" value="C:cytoplasm"/>
    <property type="evidence" value="ECO:0007669"/>
    <property type="project" value="UniProtKB-SubCell"/>
</dbReference>
<dbReference type="Pfam" id="PF01381">
    <property type="entry name" value="HTH_3"/>
    <property type="match status" value="1"/>
</dbReference>
<evidence type="ECO:0000256" key="5">
    <source>
        <dbReference type="ARBA" id="ARBA00038253"/>
    </source>
</evidence>
<dbReference type="InterPro" id="IPR011990">
    <property type="entry name" value="TPR-like_helical_dom_sf"/>
</dbReference>
<keyword evidence="2" id="KW-0963">Cytoplasm</keyword>
<protein>
    <recommendedName>
        <fullName evidence="6">HTH cro/C1-type domain-containing protein</fullName>
    </recommendedName>
</protein>
<evidence type="ECO:0000313" key="7">
    <source>
        <dbReference type="EMBL" id="KEO84044.1"/>
    </source>
</evidence>
<dbReference type="STRING" id="1157490.EL26_06155"/>
<dbReference type="InterPro" id="IPR051476">
    <property type="entry name" value="Bac_ResReg_Asp_Phosphatase"/>
</dbReference>
<dbReference type="PANTHER" id="PTHR46630">
    <property type="entry name" value="TETRATRICOPEPTIDE REPEAT PROTEIN 29"/>
    <property type="match status" value="1"/>
</dbReference>